<dbReference type="AlphaFoldDB" id="A0A9J6P8G4"/>
<evidence type="ECO:0000256" key="7">
    <source>
        <dbReference type="RuleBase" id="RU000612"/>
    </source>
</evidence>
<feature type="region of interest" description="Disordered" evidence="8">
    <location>
        <begin position="417"/>
        <end position="436"/>
    </location>
</feature>
<evidence type="ECO:0000313" key="9">
    <source>
        <dbReference type="EMBL" id="MCP1334813.1"/>
    </source>
</evidence>
<name>A0A9J6P8G4_9PROT</name>
<dbReference type="PANTHER" id="PTHR11469">
    <property type="entry name" value="GLUCOSE-6-PHOSPHATE ISOMERASE"/>
    <property type="match status" value="1"/>
</dbReference>
<dbReference type="InterPro" id="IPR046348">
    <property type="entry name" value="SIS_dom_sf"/>
</dbReference>
<dbReference type="GO" id="GO:0005829">
    <property type="term" value="C:cytosol"/>
    <property type="evidence" value="ECO:0007669"/>
    <property type="project" value="TreeGrafter"/>
</dbReference>
<dbReference type="PROSITE" id="PS51463">
    <property type="entry name" value="P_GLUCOSE_ISOMERASE_3"/>
    <property type="match status" value="1"/>
</dbReference>
<dbReference type="GO" id="GO:0004347">
    <property type="term" value="F:glucose-6-phosphate isomerase activity"/>
    <property type="evidence" value="ECO:0007669"/>
    <property type="project" value="UniProtKB-EC"/>
</dbReference>
<evidence type="ECO:0000313" key="10">
    <source>
        <dbReference type="Proteomes" id="UP001055804"/>
    </source>
</evidence>
<dbReference type="InterPro" id="IPR001672">
    <property type="entry name" value="G6P_Isomerase"/>
</dbReference>
<dbReference type="PANTHER" id="PTHR11469:SF1">
    <property type="entry name" value="GLUCOSE-6-PHOSPHATE ISOMERASE"/>
    <property type="match status" value="1"/>
</dbReference>
<dbReference type="RefSeq" id="WP_269330781.1">
    <property type="nucleotide sequence ID" value="NZ_JAMZFT010000001.1"/>
</dbReference>
<protein>
    <recommendedName>
        <fullName evidence="7">Glucose-6-phosphate isomerase</fullName>
        <ecNumber evidence="7">5.3.1.9</ecNumber>
    </recommendedName>
</protein>
<gene>
    <name evidence="9" type="ORF">NJQ99_00140</name>
</gene>
<proteinExistence type="inferred from homology"/>
<evidence type="ECO:0000256" key="4">
    <source>
        <dbReference type="ARBA" id="ARBA00023152"/>
    </source>
</evidence>
<keyword evidence="10" id="KW-1185">Reference proteome</keyword>
<keyword evidence="4 7" id="KW-0324">Glycolysis</keyword>
<comment type="similarity">
    <text evidence="2 7">Belongs to the GPI family.</text>
</comment>
<evidence type="ECO:0000256" key="8">
    <source>
        <dbReference type="SAM" id="MobiDB-lite"/>
    </source>
</evidence>
<dbReference type="GO" id="GO:0006096">
    <property type="term" value="P:glycolytic process"/>
    <property type="evidence" value="ECO:0007669"/>
    <property type="project" value="UniProtKB-KW"/>
</dbReference>
<comment type="catalytic activity">
    <reaction evidence="6 7">
        <text>alpha-D-glucose 6-phosphate = beta-D-fructose 6-phosphate</text>
        <dbReference type="Rhea" id="RHEA:11816"/>
        <dbReference type="ChEBI" id="CHEBI:57634"/>
        <dbReference type="ChEBI" id="CHEBI:58225"/>
        <dbReference type="EC" id="5.3.1.9"/>
    </reaction>
</comment>
<dbReference type="PROSITE" id="PS00174">
    <property type="entry name" value="P_GLUCOSE_ISOMERASE_2"/>
    <property type="match status" value="1"/>
</dbReference>
<dbReference type="GO" id="GO:0048029">
    <property type="term" value="F:monosaccharide binding"/>
    <property type="evidence" value="ECO:0007669"/>
    <property type="project" value="TreeGrafter"/>
</dbReference>
<evidence type="ECO:0000256" key="3">
    <source>
        <dbReference type="ARBA" id="ARBA00022432"/>
    </source>
</evidence>
<dbReference type="InterPro" id="IPR018189">
    <property type="entry name" value="Phosphoglucose_isomerase_CS"/>
</dbReference>
<dbReference type="Pfam" id="PF00342">
    <property type="entry name" value="PGI"/>
    <property type="match status" value="1"/>
</dbReference>
<dbReference type="Proteomes" id="UP001055804">
    <property type="component" value="Unassembled WGS sequence"/>
</dbReference>
<dbReference type="InterPro" id="IPR035476">
    <property type="entry name" value="SIS_PGI_1"/>
</dbReference>
<dbReference type="EMBL" id="JAMZFT010000001">
    <property type="protein sequence ID" value="MCP1334813.1"/>
    <property type="molecule type" value="Genomic_DNA"/>
</dbReference>
<keyword evidence="3 7" id="KW-0312">Gluconeogenesis</keyword>
<dbReference type="SUPFAM" id="SSF53697">
    <property type="entry name" value="SIS domain"/>
    <property type="match status" value="1"/>
</dbReference>
<evidence type="ECO:0000256" key="1">
    <source>
        <dbReference type="ARBA" id="ARBA00004926"/>
    </source>
</evidence>
<comment type="pathway">
    <text evidence="1 7">Carbohydrate degradation; glycolysis; D-glyceraldehyde 3-phosphate and glycerone phosphate from D-glucose: step 2/4.</text>
</comment>
<reference evidence="9" key="1">
    <citation type="submission" date="2022-06" db="EMBL/GenBank/DDBJ databases">
        <title>Isolation and Genomics of Futiania mangrovii gen. nov., sp. nov., a Rare and Metabolically-versatile member in the Class Alphaproteobacteria.</title>
        <authorList>
            <person name="Liu L."/>
            <person name="Huang W.-C."/>
            <person name="Pan J."/>
            <person name="Li J."/>
            <person name="Huang Y."/>
            <person name="Du H."/>
            <person name="Liu Y."/>
            <person name="Li M."/>
        </authorList>
    </citation>
    <scope>NUCLEOTIDE SEQUENCE</scope>
    <source>
        <strain evidence="9">FT118</strain>
    </source>
</reference>
<dbReference type="Gene3D" id="3.40.50.10490">
    <property type="entry name" value="Glucose-6-phosphate isomerase like protein, domain 1"/>
    <property type="match status" value="2"/>
</dbReference>
<accession>A0A9J6P8G4</accession>
<evidence type="ECO:0000256" key="5">
    <source>
        <dbReference type="ARBA" id="ARBA00023235"/>
    </source>
</evidence>
<dbReference type="GO" id="GO:0006094">
    <property type="term" value="P:gluconeogenesis"/>
    <property type="evidence" value="ECO:0007669"/>
    <property type="project" value="UniProtKB-KW"/>
</dbReference>
<comment type="caution">
    <text evidence="9">The sequence shown here is derived from an EMBL/GenBank/DDBJ whole genome shotgun (WGS) entry which is preliminary data.</text>
</comment>
<keyword evidence="5 7" id="KW-0413">Isomerase</keyword>
<dbReference type="EC" id="5.3.1.9" evidence="7"/>
<dbReference type="PRINTS" id="PR00662">
    <property type="entry name" value="G6PISOMERASE"/>
</dbReference>
<dbReference type="GO" id="GO:0097367">
    <property type="term" value="F:carbohydrate derivative binding"/>
    <property type="evidence" value="ECO:0007669"/>
    <property type="project" value="InterPro"/>
</dbReference>
<dbReference type="CDD" id="cd05015">
    <property type="entry name" value="SIS_PGI_1"/>
    <property type="match status" value="1"/>
</dbReference>
<feature type="compositionally biased region" description="Basic and acidic residues" evidence="8">
    <location>
        <begin position="417"/>
        <end position="430"/>
    </location>
</feature>
<organism evidence="9 10">
    <name type="scientific">Futiania mangrovi</name>
    <dbReference type="NCBI Taxonomy" id="2959716"/>
    <lineage>
        <taxon>Bacteria</taxon>
        <taxon>Pseudomonadati</taxon>
        <taxon>Pseudomonadota</taxon>
        <taxon>Alphaproteobacteria</taxon>
        <taxon>Futianiales</taxon>
        <taxon>Futianiaceae</taxon>
        <taxon>Futiania</taxon>
    </lineage>
</organism>
<sequence length="436" mass="45875">MAYTQNVDACLGIAGSGALEPVLDEVRAALTQLALAHEQGTLPLLHVPARRDDLGLLSDIADWMLPGATDIVILGTGGSSLGAQALAQLAGYCLPVTIPPQGRPRLHFLDNLDPWTQADVLYRLPLDSTRWLVVSKSGGTAETMAQMLTVLARLEEAGFGGAARRVMVALTETRDSPLSRLAAAHGLPHVPHDPGVGGRYAVLTSVGALPAILMGLDPVAMREGAAGVLQPILDGADVLDVAPAVGAGVLALLERERGVRSHVLMGYGDRLQRFALWHRQLWAESLGKNGKGAGLEAATGPVDQHSQLQLWLDGPAERSFTLLVPEMKGQGPVFPAGEAPDPDLAWLSGNTVGDLVAAEAQATADSLNAAGRPVRTMRIETLNERALGALFMHFMLETIIAAHLLGVDPYDQPAVEDGKRRARAALDRSAGETAAS</sequence>
<dbReference type="GO" id="GO:0051156">
    <property type="term" value="P:glucose 6-phosphate metabolic process"/>
    <property type="evidence" value="ECO:0007669"/>
    <property type="project" value="TreeGrafter"/>
</dbReference>
<evidence type="ECO:0000256" key="2">
    <source>
        <dbReference type="ARBA" id="ARBA00006604"/>
    </source>
</evidence>
<evidence type="ECO:0000256" key="6">
    <source>
        <dbReference type="ARBA" id="ARBA00029321"/>
    </source>
</evidence>